<dbReference type="KEGG" id="lbc:LACBIDRAFT_333161"/>
<proteinExistence type="predicted"/>
<dbReference type="GeneID" id="6083437"/>
<organism evidence="2">
    <name type="scientific">Laccaria bicolor (strain S238N-H82 / ATCC MYA-4686)</name>
    <name type="common">Bicoloured deceiver</name>
    <name type="synonym">Laccaria laccata var. bicolor</name>
    <dbReference type="NCBI Taxonomy" id="486041"/>
    <lineage>
        <taxon>Eukaryota</taxon>
        <taxon>Fungi</taxon>
        <taxon>Dikarya</taxon>
        <taxon>Basidiomycota</taxon>
        <taxon>Agaricomycotina</taxon>
        <taxon>Agaricomycetes</taxon>
        <taxon>Agaricomycetidae</taxon>
        <taxon>Agaricales</taxon>
        <taxon>Agaricineae</taxon>
        <taxon>Hydnangiaceae</taxon>
        <taxon>Laccaria</taxon>
    </lineage>
</organism>
<dbReference type="InParanoid" id="B0DV30"/>
<reference evidence="1 2" key="1">
    <citation type="journal article" date="2008" name="Nature">
        <title>The genome of Laccaria bicolor provides insights into mycorrhizal symbiosis.</title>
        <authorList>
            <person name="Martin F."/>
            <person name="Aerts A."/>
            <person name="Ahren D."/>
            <person name="Brun A."/>
            <person name="Danchin E.G.J."/>
            <person name="Duchaussoy F."/>
            <person name="Gibon J."/>
            <person name="Kohler A."/>
            <person name="Lindquist E."/>
            <person name="Pereda V."/>
            <person name="Salamov A."/>
            <person name="Shapiro H.J."/>
            <person name="Wuyts J."/>
            <person name="Blaudez D."/>
            <person name="Buee M."/>
            <person name="Brokstein P."/>
            <person name="Canbaeck B."/>
            <person name="Cohen D."/>
            <person name="Courty P.E."/>
            <person name="Coutinho P.M."/>
            <person name="Delaruelle C."/>
            <person name="Detter J.C."/>
            <person name="Deveau A."/>
            <person name="DiFazio S."/>
            <person name="Duplessis S."/>
            <person name="Fraissinet-Tachet L."/>
            <person name="Lucic E."/>
            <person name="Frey-Klett P."/>
            <person name="Fourrey C."/>
            <person name="Feussner I."/>
            <person name="Gay G."/>
            <person name="Grimwood J."/>
            <person name="Hoegger P.J."/>
            <person name="Jain P."/>
            <person name="Kilaru S."/>
            <person name="Labbe J."/>
            <person name="Lin Y.C."/>
            <person name="Legue V."/>
            <person name="Le Tacon F."/>
            <person name="Marmeisse R."/>
            <person name="Melayah D."/>
            <person name="Montanini B."/>
            <person name="Muratet M."/>
            <person name="Nehls U."/>
            <person name="Niculita-Hirzel H."/>
            <person name="Oudot-Le Secq M.P."/>
            <person name="Peter M."/>
            <person name="Quesneville H."/>
            <person name="Rajashekar B."/>
            <person name="Reich M."/>
            <person name="Rouhier N."/>
            <person name="Schmutz J."/>
            <person name="Yin T."/>
            <person name="Chalot M."/>
            <person name="Henrissat B."/>
            <person name="Kuees U."/>
            <person name="Lucas S."/>
            <person name="Van de Peer Y."/>
            <person name="Podila G.K."/>
            <person name="Polle A."/>
            <person name="Pukkila P.J."/>
            <person name="Richardson P.M."/>
            <person name="Rouze P."/>
            <person name="Sanders I.R."/>
            <person name="Stajich J.E."/>
            <person name="Tunlid A."/>
            <person name="Tuskan G."/>
            <person name="Grigoriev I.V."/>
        </authorList>
    </citation>
    <scope>NUCLEOTIDE SEQUENCE [LARGE SCALE GENOMIC DNA]</scope>
    <source>
        <strain evidence="2">S238N-H82 / ATCC MYA-4686</strain>
    </source>
</reference>
<keyword evidence="2" id="KW-1185">Reference proteome</keyword>
<protein>
    <submittedName>
        <fullName evidence="1">Predicted protein</fullName>
    </submittedName>
</protein>
<dbReference type="EMBL" id="DS547138">
    <property type="protein sequence ID" value="EDR01505.1"/>
    <property type="molecule type" value="Genomic_DNA"/>
</dbReference>
<sequence length="304" mass="33615">MQITETGEVPDQPDPTFIAKVERRCEAAGEWISRSGECPISISVCNPTHVYDRGSETSKMYTSEVAIAQILASSRRWKKVIFRATDDSFTRLQQLAEDDVPLLESLVIAGGTLTIAWDSPASNADIPLLTRDELICFLESVPLLIHLRITNYSGPPSVVDDEVIDCLTPSGEKADCLCPMLEAFQCMGSDCVSFSEAQLLSLVQERSKSEKVGVLEQVYVSFGRREPKKFDEFLDSLTGTGMKVSQRYTTGAIILPESNNTKLSTVVNINHAEWPARGDYFYPLDGLDLEGCSSAYSPHFGFDY</sequence>
<accession>B0DV30</accession>
<dbReference type="HOGENOM" id="CLU_915478_0_0_1"/>
<dbReference type="OrthoDB" id="3365698at2759"/>
<dbReference type="RefSeq" id="XP_001887857.1">
    <property type="nucleotide sequence ID" value="XM_001887822.1"/>
</dbReference>
<gene>
    <name evidence="1" type="ORF">LACBIDRAFT_333161</name>
</gene>
<evidence type="ECO:0000313" key="1">
    <source>
        <dbReference type="EMBL" id="EDR01505.1"/>
    </source>
</evidence>
<dbReference type="Proteomes" id="UP000001194">
    <property type="component" value="Unassembled WGS sequence"/>
</dbReference>
<evidence type="ECO:0000313" key="2">
    <source>
        <dbReference type="Proteomes" id="UP000001194"/>
    </source>
</evidence>
<dbReference type="AlphaFoldDB" id="B0DV30"/>
<name>B0DV30_LACBS</name>